<evidence type="ECO:0000313" key="2">
    <source>
        <dbReference type="EMBL" id="KAF3554673.1"/>
    </source>
</evidence>
<protein>
    <submittedName>
        <fullName evidence="2">Uncharacterized protein</fullName>
    </submittedName>
</protein>
<organism evidence="2 3">
    <name type="scientific">Brassica cretica</name>
    <name type="common">Mustard</name>
    <dbReference type="NCBI Taxonomy" id="69181"/>
    <lineage>
        <taxon>Eukaryota</taxon>
        <taxon>Viridiplantae</taxon>
        <taxon>Streptophyta</taxon>
        <taxon>Embryophyta</taxon>
        <taxon>Tracheophyta</taxon>
        <taxon>Spermatophyta</taxon>
        <taxon>Magnoliopsida</taxon>
        <taxon>eudicotyledons</taxon>
        <taxon>Gunneridae</taxon>
        <taxon>Pentapetalae</taxon>
        <taxon>rosids</taxon>
        <taxon>malvids</taxon>
        <taxon>Brassicales</taxon>
        <taxon>Brassicaceae</taxon>
        <taxon>Brassiceae</taxon>
        <taxon>Brassica</taxon>
    </lineage>
</organism>
<feature type="region of interest" description="Disordered" evidence="1">
    <location>
        <begin position="43"/>
        <end position="148"/>
    </location>
</feature>
<reference evidence="2" key="1">
    <citation type="submission" date="2019-12" db="EMBL/GenBank/DDBJ databases">
        <title>Genome sequencing and annotation of Brassica cretica.</title>
        <authorList>
            <person name="Studholme D.J."/>
            <person name="Sarris P."/>
        </authorList>
    </citation>
    <scope>NUCLEOTIDE SEQUENCE</scope>
    <source>
        <strain evidence="2">PFS-109/04</strain>
        <tissue evidence="2">Leaf</tissue>
    </source>
</reference>
<feature type="compositionally biased region" description="Low complexity" evidence="1">
    <location>
        <begin position="57"/>
        <end position="76"/>
    </location>
</feature>
<dbReference type="EMBL" id="QGKX02000996">
    <property type="protein sequence ID" value="KAF3554673.1"/>
    <property type="molecule type" value="Genomic_DNA"/>
</dbReference>
<feature type="compositionally biased region" description="Low complexity" evidence="1">
    <location>
        <begin position="104"/>
        <end position="115"/>
    </location>
</feature>
<name>A0A8S9QQI2_BRACR</name>
<dbReference type="AlphaFoldDB" id="A0A8S9QQI2"/>
<evidence type="ECO:0000256" key="1">
    <source>
        <dbReference type="SAM" id="MobiDB-lite"/>
    </source>
</evidence>
<accession>A0A8S9QQI2</accession>
<comment type="caution">
    <text evidence="2">The sequence shown here is derived from an EMBL/GenBank/DDBJ whole genome shotgun (WGS) entry which is preliminary data.</text>
</comment>
<sequence length="182" mass="19205">MSSSQNEKKNSDVEMGEASPVLQIPAIHEATPTFVAGFLSFKERLSRRSPEKETSQTSAEMSGISSSSALSISTEGNKSLSDAAPLVGKDTSMPPPLDRKEIVLGLPAPSAAPLPKGRKRNGAATETAKKRRCSKGAEGEPSGPSPQYRAKFISLIDGMISDCGSEVERLTEGLAESQEALK</sequence>
<evidence type="ECO:0000313" key="3">
    <source>
        <dbReference type="Proteomes" id="UP000712600"/>
    </source>
</evidence>
<proteinExistence type="predicted"/>
<dbReference type="Proteomes" id="UP000712600">
    <property type="component" value="Unassembled WGS sequence"/>
</dbReference>
<gene>
    <name evidence="2" type="ORF">F2Q69_00012865</name>
</gene>
<feature type="compositionally biased region" description="Basic and acidic residues" evidence="1">
    <location>
        <begin position="43"/>
        <end position="54"/>
    </location>
</feature>